<dbReference type="InterPro" id="IPR002293">
    <property type="entry name" value="AA/rel_permease1"/>
</dbReference>
<dbReference type="Gene3D" id="1.20.1740.10">
    <property type="entry name" value="Amino acid/polyamine transporter I"/>
    <property type="match status" value="1"/>
</dbReference>
<dbReference type="PANTHER" id="PTHR47704:SF1">
    <property type="entry name" value="POTASSIUM TRANSPORTER KIMA"/>
    <property type="match status" value="1"/>
</dbReference>
<dbReference type="GO" id="GO:0016020">
    <property type="term" value="C:membrane"/>
    <property type="evidence" value="ECO:0007669"/>
    <property type="project" value="UniProtKB-SubCell"/>
</dbReference>
<feature type="transmembrane region" description="Helical" evidence="5">
    <location>
        <begin position="40"/>
        <end position="61"/>
    </location>
</feature>
<dbReference type="Proteomes" id="UP000013523">
    <property type="component" value="Chromosome"/>
</dbReference>
<dbReference type="eggNOG" id="COG0531">
    <property type="taxonomic scope" value="Bacteria"/>
</dbReference>
<accession>R4K5H0</accession>
<protein>
    <recommendedName>
        <fullName evidence="8">Amino acid transporter</fullName>
    </recommendedName>
</protein>
<evidence type="ECO:0000256" key="4">
    <source>
        <dbReference type="ARBA" id="ARBA00023136"/>
    </source>
</evidence>
<dbReference type="STRING" id="86416.Clopa_0747"/>
<dbReference type="AlphaFoldDB" id="R4K5H0"/>
<keyword evidence="2 5" id="KW-0812">Transmembrane</keyword>
<proteinExistence type="predicted"/>
<dbReference type="KEGG" id="cpas:Clopa_0747"/>
<dbReference type="PANTHER" id="PTHR47704">
    <property type="entry name" value="POTASSIUM TRANSPORTER KIMA"/>
    <property type="match status" value="1"/>
</dbReference>
<feature type="transmembrane region" description="Helical" evidence="5">
    <location>
        <begin position="109"/>
        <end position="135"/>
    </location>
</feature>
<evidence type="ECO:0000256" key="5">
    <source>
        <dbReference type="SAM" id="Phobius"/>
    </source>
</evidence>
<dbReference type="EMBL" id="CP003261">
    <property type="protein sequence ID" value="AGK95779.1"/>
    <property type="molecule type" value="Genomic_DNA"/>
</dbReference>
<keyword evidence="7" id="KW-1185">Reference proteome</keyword>
<keyword evidence="4 5" id="KW-0472">Membrane</keyword>
<comment type="subcellular location">
    <subcellularLocation>
        <location evidence="1">Membrane</location>
        <topology evidence="1">Multi-pass membrane protein</topology>
    </subcellularLocation>
</comment>
<organism evidence="6 7">
    <name type="scientific">Clostridium pasteurianum BC1</name>
    <dbReference type="NCBI Taxonomy" id="86416"/>
    <lineage>
        <taxon>Bacteria</taxon>
        <taxon>Bacillati</taxon>
        <taxon>Bacillota</taxon>
        <taxon>Clostridia</taxon>
        <taxon>Eubacteriales</taxon>
        <taxon>Clostridiaceae</taxon>
        <taxon>Clostridium</taxon>
    </lineage>
</organism>
<dbReference type="HOGENOM" id="CLU_104637_0_0_9"/>
<name>R4K5H0_CLOPA</name>
<sequence length="148" mass="15572">MLKGFFDILTGKPLSNEQRSGEKYNVPFGLAVMASDAVSSVAYVAEEILGVLIGVIGLASYQWLGKISLMIIGLLFMLTISYIQIIRAYPQGGGAYVVAKENLGVQDGLIAAAALLIDYILTVAVSASAGMEAIVSAFPGLEKLRAIS</sequence>
<reference evidence="6 7" key="1">
    <citation type="submission" date="2012-01" db="EMBL/GenBank/DDBJ databases">
        <title>Complete sequence of chromosome of Clostridium pasteurianum BC1.</title>
        <authorList>
            <consortium name="US DOE Joint Genome Institute"/>
            <person name="Lucas S."/>
            <person name="Han J."/>
            <person name="Lapidus A."/>
            <person name="Cheng J.-F."/>
            <person name="Goodwin L."/>
            <person name="Pitluck S."/>
            <person name="Peters L."/>
            <person name="Mikhailova N."/>
            <person name="Teshima H."/>
            <person name="Detter J.C."/>
            <person name="Han C."/>
            <person name="Tapia R."/>
            <person name="Land M."/>
            <person name="Hauser L."/>
            <person name="Kyrpides N."/>
            <person name="Ivanova N."/>
            <person name="Pagani I."/>
            <person name="Dunn J."/>
            <person name="Taghavi S."/>
            <person name="Francis A."/>
            <person name="van der Lelie D."/>
            <person name="Woyke T."/>
        </authorList>
    </citation>
    <scope>NUCLEOTIDE SEQUENCE [LARGE SCALE GENOMIC DNA]</scope>
    <source>
        <strain evidence="6 7">BC1</strain>
    </source>
</reference>
<evidence type="ECO:0000256" key="1">
    <source>
        <dbReference type="ARBA" id="ARBA00004141"/>
    </source>
</evidence>
<keyword evidence="3 5" id="KW-1133">Transmembrane helix</keyword>
<gene>
    <name evidence="6" type="ORF">Clopa_0747</name>
</gene>
<dbReference type="GO" id="GO:0022857">
    <property type="term" value="F:transmembrane transporter activity"/>
    <property type="evidence" value="ECO:0007669"/>
    <property type="project" value="InterPro"/>
</dbReference>
<evidence type="ECO:0008006" key="8">
    <source>
        <dbReference type="Google" id="ProtNLM"/>
    </source>
</evidence>
<feature type="transmembrane region" description="Helical" evidence="5">
    <location>
        <begin position="68"/>
        <end position="89"/>
    </location>
</feature>
<dbReference type="InterPro" id="IPR053153">
    <property type="entry name" value="APC_K+_Transporter"/>
</dbReference>
<evidence type="ECO:0000256" key="2">
    <source>
        <dbReference type="ARBA" id="ARBA00022692"/>
    </source>
</evidence>
<evidence type="ECO:0000313" key="7">
    <source>
        <dbReference type="Proteomes" id="UP000013523"/>
    </source>
</evidence>
<evidence type="ECO:0000313" key="6">
    <source>
        <dbReference type="EMBL" id="AGK95779.1"/>
    </source>
</evidence>
<evidence type="ECO:0000256" key="3">
    <source>
        <dbReference type="ARBA" id="ARBA00022989"/>
    </source>
</evidence>
<dbReference type="PATRIC" id="fig|86416.3.peg.733"/>
<dbReference type="Pfam" id="PF13520">
    <property type="entry name" value="AA_permease_2"/>
    <property type="match status" value="1"/>
</dbReference>